<reference evidence="2" key="2">
    <citation type="submission" date="2013-10" db="EMBL/GenBank/DDBJ databases">
        <authorList>
            <person name="Aslett M."/>
        </authorList>
    </citation>
    <scope>NUCLEOTIDE SEQUENCE [LARGE SCALE GENOMIC DNA]</scope>
    <source>
        <strain evidence="2">Houghton</strain>
    </source>
</reference>
<dbReference type="OrthoDB" id="345269at2759"/>
<keyword evidence="1" id="KW-0732">Signal</keyword>
<dbReference type="GeneID" id="60403899"/>
<evidence type="ECO:0008006" key="4">
    <source>
        <dbReference type="Google" id="ProtNLM"/>
    </source>
</evidence>
<protein>
    <recommendedName>
        <fullName evidence="4">Dense granule protein GRA12</fullName>
    </recommendedName>
</protein>
<feature type="signal peptide" evidence="1">
    <location>
        <begin position="1"/>
        <end position="24"/>
    </location>
</feature>
<proteinExistence type="predicted"/>
<evidence type="ECO:0000313" key="3">
    <source>
        <dbReference type="Proteomes" id="UP000030744"/>
    </source>
</evidence>
<keyword evidence="3" id="KW-1185">Reference proteome</keyword>
<sequence>MLWDHFIVALSTFLILLLVKEGRADVGVISPEGNFVNTSSVVHRQSWILTGEGCRVGKAGNLVVTPTGGSTVDGGEVLETQTTGRLLCSWLTMMEKAHYEMLSAWEEEHKRRKADVPFWNIFRRLALWSRSFPELEIEAEIRYLALWNKDRFGHPMPWATAIFKYKCPEAHVSYGLLDHLCGSVFSEDRDPRVGSEVYLLLQPRSGYNKPLDVSASNWQYVAGALSGLRGGRTKAQQDRDERGIWPVSFYSRMKSVMTISGKIDDCWMNDNSCYFKW</sequence>
<dbReference type="AlphaFoldDB" id="U6KCF1"/>
<dbReference type="Proteomes" id="UP000030744">
    <property type="component" value="Unassembled WGS sequence"/>
</dbReference>
<name>U6KCF1_9EIME</name>
<dbReference type="RefSeq" id="XP_037877923.1">
    <property type="nucleotide sequence ID" value="XM_038022069.1"/>
</dbReference>
<evidence type="ECO:0000313" key="2">
    <source>
        <dbReference type="EMBL" id="CDJ35634.1"/>
    </source>
</evidence>
<dbReference type="VEuPathDB" id="ToxoDB:EMH_0027920"/>
<reference evidence="2" key="1">
    <citation type="submission" date="2013-10" db="EMBL/GenBank/DDBJ databases">
        <title>Genomic analysis of the causative agents of coccidiosis in chickens.</title>
        <authorList>
            <person name="Reid A.J."/>
            <person name="Blake D."/>
            <person name="Billington K."/>
            <person name="Browne H."/>
            <person name="Dunn M."/>
            <person name="Hung S."/>
            <person name="Kawahara F."/>
            <person name="Miranda-Saavedra D."/>
            <person name="Mourier T."/>
            <person name="Nagra H."/>
            <person name="Otto T.D."/>
            <person name="Rawlings N."/>
            <person name="Sanchez A."/>
            <person name="Sanders M."/>
            <person name="Subramaniam C."/>
            <person name="Tay Y."/>
            <person name="Dear P."/>
            <person name="Doerig C."/>
            <person name="Gruber A."/>
            <person name="Parkinson J."/>
            <person name="Shirley M."/>
            <person name="Wan K.L."/>
            <person name="Berriman M."/>
            <person name="Tomley F."/>
            <person name="Pain A."/>
        </authorList>
    </citation>
    <scope>NUCLEOTIDE SEQUENCE [LARGE SCALE GENOMIC DNA]</scope>
    <source>
        <strain evidence="2">Houghton</strain>
    </source>
</reference>
<evidence type="ECO:0000256" key="1">
    <source>
        <dbReference type="SAM" id="SignalP"/>
    </source>
</evidence>
<organism evidence="2 3">
    <name type="scientific">Eimeria mitis</name>
    <dbReference type="NCBI Taxonomy" id="44415"/>
    <lineage>
        <taxon>Eukaryota</taxon>
        <taxon>Sar</taxon>
        <taxon>Alveolata</taxon>
        <taxon>Apicomplexa</taxon>
        <taxon>Conoidasida</taxon>
        <taxon>Coccidia</taxon>
        <taxon>Eucoccidiorida</taxon>
        <taxon>Eimeriorina</taxon>
        <taxon>Eimeriidae</taxon>
        <taxon>Eimeria</taxon>
    </lineage>
</organism>
<feature type="chain" id="PRO_5004672550" description="Dense granule protein GRA12" evidence="1">
    <location>
        <begin position="25"/>
        <end position="277"/>
    </location>
</feature>
<dbReference type="EMBL" id="HG731838">
    <property type="protein sequence ID" value="CDJ35634.1"/>
    <property type="molecule type" value="Genomic_DNA"/>
</dbReference>
<accession>U6KCF1</accession>
<gene>
    <name evidence="2" type="ORF">EMH_0027920</name>
</gene>